<evidence type="ECO:0000256" key="1">
    <source>
        <dbReference type="SAM" id="MobiDB-lite"/>
    </source>
</evidence>
<name>A0A9N8W3R8_9GLOM</name>
<comment type="caution">
    <text evidence="2">The sequence shown here is derived from an EMBL/GenBank/DDBJ whole genome shotgun (WGS) entry which is preliminary data.</text>
</comment>
<evidence type="ECO:0000313" key="2">
    <source>
        <dbReference type="EMBL" id="CAG8471055.1"/>
    </source>
</evidence>
<proteinExistence type="predicted"/>
<organism evidence="2 3">
    <name type="scientific">Acaulospora morrowiae</name>
    <dbReference type="NCBI Taxonomy" id="94023"/>
    <lineage>
        <taxon>Eukaryota</taxon>
        <taxon>Fungi</taxon>
        <taxon>Fungi incertae sedis</taxon>
        <taxon>Mucoromycota</taxon>
        <taxon>Glomeromycotina</taxon>
        <taxon>Glomeromycetes</taxon>
        <taxon>Diversisporales</taxon>
        <taxon>Acaulosporaceae</taxon>
        <taxon>Acaulospora</taxon>
    </lineage>
</organism>
<dbReference type="EMBL" id="CAJVPV010000723">
    <property type="protein sequence ID" value="CAG8471055.1"/>
    <property type="molecule type" value="Genomic_DNA"/>
</dbReference>
<sequence length="67" mass="7646">RGPQPQNKRNIHKNVRLPMKPTPNLDELILDVESSQCFPENLMAVASTSCPQRQNVEHVCHRGCIIR</sequence>
<feature type="non-terminal residue" evidence="2">
    <location>
        <position position="1"/>
    </location>
</feature>
<feature type="region of interest" description="Disordered" evidence="1">
    <location>
        <begin position="1"/>
        <end position="22"/>
    </location>
</feature>
<protein>
    <submittedName>
        <fullName evidence="2">5108_t:CDS:1</fullName>
    </submittedName>
</protein>
<evidence type="ECO:0000313" key="3">
    <source>
        <dbReference type="Proteomes" id="UP000789342"/>
    </source>
</evidence>
<accession>A0A9N8W3R8</accession>
<keyword evidence="3" id="KW-1185">Reference proteome</keyword>
<gene>
    <name evidence="2" type="ORF">AMORRO_LOCUS1857</name>
</gene>
<dbReference type="AlphaFoldDB" id="A0A9N8W3R8"/>
<reference evidence="2" key="1">
    <citation type="submission" date="2021-06" db="EMBL/GenBank/DDBJ databases">
        <authorList>
            <person name="Kallberg Y."/>
            <person name="Tangrot J."/>
            <person name="Rosling A."/>
        </authorList>
    </citation>
    <scope>NUCLEOTIDE SEQUENCE</scope>
    <source>
        <strain evidence="2">CL551</strain>
    </source>
</reference>
<dbReference type="Proteomes" id="UP000789342">
    <property type="component" value="Unassembled WGS sequence"/>
</dbReference>